<evidence type="ECO:0000313" key="2">
    <source>
        <dbReference type="Proteomes" id="UP000193411"/>
    </source>
</evidence>
<organism evidence="1 2">
    <name type="scientific">Catenaria anguillulae PL171</name>
    <dbReference type="NCBI Taxonomy" id="765915"/>
    <lineage>
        <taxon>Eukaryota</taxon>
        <taxon>Fungi</taxon>
        <taxon>Fungi incertae sedis</taxon>
        <taxon>Blastocladiomycota</taxon>
        <taxon>Blastocladiomycetes</taxon>
        <taxon>Blastocladiales</taxon>
        <taxon>Catenariaceae</taxon>
        <taxon>Catenaria</taxon>
    </lineage>
</organism>
<dbReference type="EMBL" id="MCFL01000034">
    <property type="protein sequence ID" value="ORZ33672.1"/>
    <property type="molecule type" value="Genomic_DNA"/>
</dbReference>
<dbReference type="PROSITE" id="PS51257">
    <property type="entry name" value="PROKAR_LIPOPROTEIN"/>
    <property type="match status" value="1"/>
</dbReference>
<protein>
    <submittedName>
        <fullName evidence="1">Uncharacterized protein</fullName>
    </submittedName>
</protein>
<accession>A0A1Y2HKP8</accession>
<dbReference type="AlphaFoldDB" id="A0A1Y2HKP8"/>
<reference evidence="1 2" key="1">
    <citation type="submission" date="2016-07" db="EMBL/GenBank/DDBJ databases">
        <title>Pervasive Adenine N6-methylation of Active Genes in Fungi.</title>
        <authorList>
            <consortium name="DOE Joint Genome Institute"/>
            <person name="Mondo S.J."/>
            <person name="Dannebaum R.O."/>
            <person name="Kuo R.C."/>
            <person name="Labutti K."/>
            <person name="Haridas S."/>
            <person name="Kuo A."/>
            <person name="Salamov A."/>
            <person name="Ahrendt S.R."/>
            <person name="Lipzen A."/>
            <person name="Sullivan W."/>
            <person name="Andreopoulos W.B."/>
            <person name="Clum A."/>
            <person name="Lindquist E."/>
            <person name="Daum C."/>
            <person name="Ramamoorthy G.K."/>
            <person name="Gryganskyi A."/>
            <person name="Culley D."/>
            <person name="Magnuson J.K."/>
            <person name="James T.Y."/>
            <person name="O'Malley M.A."/>
            <person name="Stajich J.E."/>
            <person name="Spatafora J.W."/>
            <person name="Visel A."/>
            <person name="Grigoriev I.V."/>
        </authorList>
    </citation>
    <scope>NUCLEOTIDE SEQUENCE [LARGE SCALE GENOMIC DNA]</scope>
    <source>
        <strain evidence="1 2">PL171</strain>
    </source>
</reference>
<sequence length="88" mass="9521">MARERPNPTLLQGLAFVACRGERRACPSNRCALLCLSCCSSLVAGLLIRCCCVSINREVMGLWAGSMSVDKQEQKSDFVAGTVLSPDR</sequence>
<dbReference type="Proteomes" id="UP000193411">
    <property type="component" value="Unassembled WGS sequence"/>
</dbReference>
<keyword evidence="2" id="KW-1185">Reference proteome</keyword>
<comment type="caution">
    <text evidence="1">The sequence shown here is derived from an EMBL/GenBank/DDBJ whole genome shotgun (WGS) entry which is preliminary data.</text>
</comment>
<name>A0A1Y2HKP8_9FUNG</name>
<evidence type="ECO:0000313" key="1">
    <source>
        <dbReference type="EMBL" id="ORZ33672.1"/>
    </source>
</evidence>
<proteinExistence type="predicted"/>
<gene>
    <name evidence="1" type="ORF">BCR44DRAFT_35512</name>
</gene>